<accession>A0A142CN97</accession>
<dbReference type="AlphaFoldDB" id="A0A142CN97"/>
<reference evidence="1" key="1">
    <citation type="journal article" date="2016" name="Nat. Microbiol.">
        <title>Global phylogeography and evolutionary history of Shigella dysenteriae type 1.</title>
        <authorList>
            <person name="Njamkepo E."/>
            <person name="Fawal N."/>
            <person name="Tran-Dien A."/>
            <person name="Hawkey J."/>
            <person name="Strockbine N."/>
            <person name="Jenkins C."/>
            <person name="Talukder K.A."/>
            <person name="Bercion R."/>
            <person name="Kuleshov K."/>
            <person name="Kolinska R."/>
            <person name="Russell J.E."/>
            <person name="Kaftyreva L."/>
            <person name="Accou-Demartin M."/>
            <person name="Karas A."/>
            <person name="Vandenberg O."/>
            <person name="Mather A.E."/>
            <person name="Mason C.J."/>
            <person name="Page A.J."/>
            <person name="Ramamurthy T."/>
            <person name="Bizet C."/>
            <person name="Gamian A."/>
            <person name="Carle I."/>
            <person name="Sow A.G."/>
            <person name="Bouchier C."/>
            <person name="Wester A.L."/>
            <person name="Lejay-Collin M."/>
            <person name="Fonkoua M.C."/>
            <person name="Hello S.L."/>
            <person name="Blaser M.J."/>
            <person name="Jernberg C."/>
            <person name="Ruckly C."/>
            <person name="Merens A."/>
            <person name="Page A.L."/>
            <person name="Aslett M."/>
            <person name="Roggentin P."/>
            <person name="Fruth A."/>
            <person name="Denamur E."/>
            <person name="Venkatesan M."/>
            <person name="Bercovier H."/>
            <person name="Bodhidatta L."/>
            <person name="Chiou C.S."/>
            <person name="Clermont D."/>
            <person name="Colonna B."/>
            <person name="Egorova S."/>
            <person name="Pazhani G.P."/>
            <person name="Ezernitchi A.V."/>
            <person name="Guigon G."/>
            <person name="Harris S.R."/>
            <person name="Izumiya H."/>
            <person name="Korzeniowska-Kowal A."/>
            <person name="Lutynska A."/>
            <person name="Gouali M."/>
            <person name="Grimont F."/>
            <person name="Langendorf C."/>
            <person name="Marejkova M."/>
            <person name="Peterson L.A."/>
            <person name="Perez-Perez G."/>
            <person name="Ngandjio A."/>
            <person name="Podkolzin A."/>
            <person name="Souche E."/>
            <person name="Makarova M."/>
            <person name="Shipulin G.A."/>
            <person name="Ye C."/>
            <person name="Zemlickova H."/>
            <person name="Herpay M."/>
            <person name="Grimont P.A."/>
            <person name="Parkhill J."/>
            <person name="Sansonetti P."/>
            <person name="Holt K.E."/>
            <person name="Brisse S."/>
            <person name="Thomson N.R."/>
            <person name="Weill F.X."/>
        </authorList>
    </citation>
    <scope>NUCLEOTIDE SEQUENCE</scope>
    <source>
        <strain evidence="1">93-531-1</strain>
        <plasmid evidence="1">p93-531-1</plasmid>
    </source>
</reference>
<organism evidence="1">
    <name type="scientific">Shigella dysenteriae 1</name>
    <dbReference type="NCBI Taxonomy" id="984897"/>
    <lineage>
        <taxon>Bacteria</taxon>
        <taxon>Pseudomonadati</taxon>
        <taxon>Pseudomonadota</taxon>
        <taxon>Gammaproteobacteria</taxon>
        <taxon>Enterobacterales</taxon>
        <taxon>Enterobacteriaceae</taxon>
        <taxon>Shigella</taxon>
    </lineage>
</organism>
<name>A0A142CN97_SHIDY</name>
<evidence type="ECO:0008006" key="2">
    <source>
        <dbReference type="Google" id="ProtNLM"/>
    </source>
</evidence>
<proteinExistence type="predicted"/>
<dbReference type="RefSeq" id="WP_001230708.1">
    <property type="nucleotide sequence ID" value="NZ_KT754165.1"/>
</dbReference>
<dbReference type="EMBL" id="KT754165">
    <property type="protein sequence ID" value="AMQ12042.1"/>
    <property type="molecule type" value="Genomic_DNA"/>
</dbReference>
<geneLocation type="plasmid" evidence="1">
    <name>p93-531-1</name>
</geneLocation>
<sequence>MRKNKGDVTYFLEKEGDNYRLTKRIKARTNVKIGNKTTKITLYDAVLNENELQHIDFTCAGLRKDDETPVKNLIKEFMLNETR</sequence>
<evidence type="ECO:0000313" key="1">
    <source>
        <dbReference type="EMBL" id="AMQ12042.1"/>
    </source>
</evidence>
<keyword evidence="1" id="KW-0614">Plasmid</keyword>
<protein>
    <recommendedName>
        <fullName evidence="2">YajB protein</fullName>
    </recommendedName>
</protein>